<dbReference type="EMBL" id="QEWE01000015">
    <property type="protein sequence ID" value="REJ28982.1"/>
    <property type="molecule type" value="Genomic_DNA"/>
</dbReference>
<reference evidence="2 3" key="1">
    <citation type="submission" date="2018-03" db="EMBL/GenBank/DDBJ databases">
        <authorList>
            <person name="Keele B.F."/>
        </authorList>
    </citation>
    <scope>NUCLEOTIDE SEQUENCE [LARGE SCALE GENOMIC DNA]</scope>
    <source>
        <strain evidence="2">ZCTH4_d</strain>
    </source>
</reference>
<gene>
    <name evidence="2" type="ORF">C6P37_06975</name>
</gene>
<dbReference type="Proteomes" id="UP000257014">
    <property type="component" value="Unassembled WGS sequence"/>
</dbReference>
<comment type="caution">
    <text evidence="2">The sequence shown here is derived from an EMBL/GenBank/DDBJ whole genome shotgun (WGS) entry which is preliminary data.</text>
</comment>
<protein>
    <submittedName>
        <fullName evidence="2">Uncharacterized protein</fullName>
    </submittedName>
</protein>
<organism evidence="2 3">
    <name type="scientific">Caldibacillus debilis</name>
    <dbReference type="NCBI Taxonomy" id="301148"/>
    <lineage>
        <taxon>Bacteria</taxon>
        <taxon>Bacillati</taxon>
        <taxon>Bacillota</taxon>
        <taxon>Bacilli</taxon>
        <taxon>Bacillales</taxon>
        <taxon>Bacillaceae</taxon>
        <taxon>Caldibacillus</taxon>
    </lineage>
</organism>
<evidence type="ECO:0000313" key="2">
    <source>
        <dbReference type="EMBL" id="REJ28982.1"/>
    </source>
</evidence>
<proteinExistence type="predicted"/>
<feature type="region of interest" description="Disordered" evidence="1">
    <location>
        <begin position="20"/>
        <end position="94"/>
    </location>
</feature>
<dbReference type="AlphaFoldDB" id="A0A3E0K651"/>
<sequence length="94" mass="10161">MISGRLFPAPLLFGGFRFESGMKPFSDGPTGGFRRTGSRNRHPSDGKKGGGFEAKPDADVRRMKKRFQNGQKRARTLAPAAAGRPATGNGNRKL</sequence>
<feature type="compositionally biased region" description="Basic and acidic residues" evidence="1">
    <location>
        <begin position="42"/>
        <end position="61"/>
    </location>
</feature>
<name>A0A3E0K651_9BACI</name>
<evidence type="ECO:0000256" key="1">
    <source>
        <dbReference type="SAM" id="MobiDB-lite"/>
    </source>
</evidence>
<evidence type="ECO:0000313" key="3">
    <source>
        <dbReference type="Proteomes" id="UP000257014"/>
    </source>
</evidence>
<accession>A0A3E0K651</accession>
<feature type="compositionally biased region" description="Basic residues" evidence="1">
    <location>
        <begin position="62"/>
        <end position="75"/>
    </location>
</feature>